<dbReference type="EMBL" id="NTQT01000039">
    <property type="protein sequence ID" value="PFC70403.1"/>
    <property type="molecule type" value="Genomic_DNA"/>
</dbReference>
<comment type="caution">
    <text evidence="1">The sequence shown here is derived from an EMBL/GenBank/DDBJ whole genome shotgun (WGS) entry which is preliminary data.</text>
</comment>
<organism evidence="1 2">
    <name type="scientific">Bacillus cereus</name>
    <dbReference type="NCBI Taxonomy" id="1396"/>
    <lineage>
        <taxon>Bacteria</taxon>
        <taxon>Bacillati</taxon>
        <taxon>Bacillota</taxon>
        <taxon>Bacilli</taxon>
        <taxon>Bacillales</taxon>
        <taxon>Bacillaceae</taxon>
        <taxon>Bacillus</taxon>
        <taxon>Bacillus cereus group</taxon>
    </lineage>
</organism>
<protein>
    <submittedName>
        <fullName evidence="1">Peptidase M56</fullName>
    </submittedName>
</protein>
<name>A0A2B0LE27_BACCE</name>
<gene>
    <name evidence="1" type="ORF">CN290_26535</name>
</gene>
<evidence type="ECO:0000313" key="1">
    <source>
        <dbReference type="EMBL" id="PFC70403.1"/>
    </source>
</evidence>
<dbReference type="RefSeq" id="WP_098198974.1">
    <property type="nucleotide sequence ID" value="NZ_NTQT01000039.1"/>
</dbReference>
<dbReference type="AlphaFoldDB" id="A0A2B0LE27"/>
<reference evidence="1 2" key="1">
    <citation type="submission" date="2017-09" db="EMBL/GenBank/DDBJ databases">
        <title>Large-scale bioinformatics analysis of Bacillus genomes uncovers conserved roles of natural products in bacterial physiology.</title>
        <authorList>
            <consortium name="Agbiome Team Llc"/>
            <person name="Bleich R.M."/>
            <person name="Grubbs K.J."/>
            <person name="Santa Maria K.C."/>
            <person name="Allen S.E."/>
            <person name="Farag S."/>
            <person name="Shank E.A."/>
            <person name="Bowers A."/>
        </authorList>
    </citation>
    <scope>NUCLEOTIDE SEQUENCE [LARGE SCALE GENOMIC DNA]</scope>
    <source>
        <strain evidence="1 2">AFS025165</strain>
    </source>
</reference>
<dbReference type="Proteomes" id="UP000220226">
    <property type="component" value="Unassembled WGS sequence"/>
</dbReference>
<evidence type="ECO:0000313" key="2">
    <source>
        <dbReference type="Proteomes" id="UP000220226"/>
    </source>
</evidence>
<sequence>MPYYFYPYWFIRPSPSRQKLYLNSDYNIKFYYPEYWMKMAGYEERYGFQMEFFQISLLSDNSLSLDQITHQEAFHQIRPYGSQPSIKNINVQGQSARLILPSSDQPHEMMKQAAIIVTYPTPIQLSGRKYEYFILWADTSHIQMIIQSLQFLKQ</sequence>
<proteinExistence type="predicted"/>
<accession>A0A2B0LE27</accession>